<dbReference type="RefSeq" id="WP_186834211.1">
    <property type="nucleotide sequence ID" value="NZ_JAEQMG010000071.1"/>
</dbReference>
<accession>A0A934WQS7</accession>
<dbReference type="Gene3D" id="3.40.50.720">
    <property type="entry name" value="NAD(P)-binding Rossmann-like Domain"/>
    <property type="match status" value="2"/>
</dbReference>
<evidence type="ECO:0000313" key="4">
    <source>
        <dbReference type="Proteomes" id="UP000633365"/>
    </source>
</evidence>
<evidence type="ECO:0000259" key="2">
    <source>
        <dbReference type="Pfam" id="PF16924"/>
    </source>
</evidence>
<keyword evidence="4" id="KW-1185">Reference proteome</keyword>
<gene>
    <name evidence="3" type="primary">dpsA</name>
    <name evidence="3" type="ORF">JKK62_08180</name>
</gene>
<dbReference type="Proteomes" id="UP000633365">
    <property type="component" value="Unassembled WGS sequence"/>
</dbReference>
<dbReference type="InterPro" id="IPR036291">
    <property type="entry name" value="NAD(P)-bd_dom_sf"/>
</dbReference>
<dbReference type="AlphaFoldDB" id="A0A934WQS7"/>
<dbReference type="SUPFAM" id="SSF51735">
    <property type="entry name" value="NAD(P)-binding Rossmann-fold domains"/>
    <property type="match status" value="1"/>
</dbReference>
<dbReference type="Pfam" id="PF16924">
    <property type="entry name" value="DpaA_N"/>
    <property type="match status" value="1"/>
</dbReference>
<organism evidence="3 4">
    <name type="scientific">Ruminococcus difficilis</name>
    <dbReference type="NCBI Taxonomy" id="2763069"/>
    <lineage>
        <taxon>Bacteria</taxon>
        <taxon>Bacillati</taxon>
        <taxon>Bacillota</taxon>
        <taxon>Clostridia</taxon>
        <taxon>Eubacteriales</taxon>
        <taxon>Oscillospiraceae</taxon>
        <taxon>Ruminococcus</taxon>
    </lineage>
</organism>
<protein>
    <submittedName>
        <fullName evidence="3">Dipicolinate synthase subunit DpsA</fullName>
    </submittedName>
</protein>
<dbReference type="InterPro" id="IPR006140">
    <property type="entry name" value="D-isomer_DH_NAD-bd"/>
</dbReference>
<comment type="caution">
    <text evidence="3">The sequence shown here is derived from an EMBL/GenBank/DDBJ whole genome shotgun (WGS) entry which is preliminary data.</text>
</comment>
<sequence length="290" mass="31581">MQNKIRSFGILGGDKRQLFLADSLIKDGYRVMLGGFDNLRSIGDITIADVRTALGYSDAVLLPLPSVRADGSLNAPFAVSTLYFDEEEQELLKQKPVFASMKDRLIRAYPALKSARIYDYAARDDFSVLNAVPTAEGAVECAMSAYEGTIAGARCLVVGFGRIGKILARMLKALGAEVTVSARSSTDRAYISALGYDFVNTEKLTEIRGYNIVFNTVPKLIFDRELLENTDCDTLLIDLASLPGGVDFDAASALRIDAQRALSLPGKCAPKTAGEIIKTTVFRMIEEVNR</sequence>
<evidence type="ECO:0000313" key="3">
    <source>
        <dbReference type="EMBL" id="MBK6088628.1"/>
    </source>
</evidence>
<evidence type="ECO:0000259" key="1">
    <source>
        <dbReference type="Pfam" id="PF02826"/>
    </source>
</evidence>
<dbReference type="GO" id="GO:0051287">
    <property type="term" value="F:NAD binding"/>
    <property type="evidence" value="ECO:0007669"/>
    <property type="project" value="InterPro"/>
</dbReference>
<dbReference type="Pfam" id="PF02826">
    <property type="entry name" value="2-Hacid_dh_C"/>
    <property type="match status" value="1"/>
</dbReference>
<feature type="domain" description="Dipicolinate synthase subunit A N-terminal" evidence="2">
    <location>
        <begin position="8"/>
        <end position="120"/>
    </location>
</feature>
<dbReference type="EMBL" id="JAEQMG010000071">
    <property type="protein sequence ID" value="MBK6088628.1"/>
    <property type="molecule type" value="Genomic_DNA"/>
</dbReference>
<proteinExistence type="predicted"/>
<feature type="domain" description="D-isomer specific 2-hydroxyacid dehydrogenase NAD-binding" evidence="1">
    <location>
        <begin position="149"/>
        <end position="206"/>
    </location>
</feature>
<dbReference type="NCBIfam" id="NF006162">
    <property type="entry name" value="PRK08306.1"/>
    <property type="match status" value="1"/>
</dbReference>
<dbReference type="InterPro" id="IPR031629">
    <property type="entry name" value="DpaA_N"/>
</dbReference>
<reference evidence="3" key="1">
    <citation type="submission" date="2021-01" db="EMBL/GenBank/DDBJ databases">
        <title>Genome public.</title>
        <authorList>
            <person name="Liu C."/>
            <person name="Sun Q."/>
        </authorList>
    </citation>
    <scope>NUCLEOTIDE SEQUENCE</scope>
    <source>
        <strain evidence="3">M6</strain>
    </source>
</reference>
<name>A0A934WQS7_9FIRM</name>